<evidence type="ECO:0000256" key="2">
    <source>
        <dbReference type="ARBA" id="ARBA00004448"/>
    </source>
</evidence>
<dbReference type="Pfam" id="PF00032">
    <property type="entry name" value="Cytochrom_B_C"/>
    <property type="match status" value="1"/>
</dbReference>
<dbReference type="PANTHER" id="PTHR19271">
    <property type="entry name" value="CYTOCHROME B"/>
    <property type="match status" value="1"/>
</dbReference>
<keyword evidence="9 19" id="KW-0479">Metal-binding</keyword>
<evidence type="ECO:0000256" key="4">
    <source>
        <dbReference type="ARBA" id="ARBA00013531"/>
    </source>
</evidence>
<evidence type="ECO:0000256" key="6">
    <source>
        <dbReference type="ARBA" id="ARBA00022617"/>
    </source>
</evidence>
<keyword evidence="6 19" id="KW-0349">Heme</keyword>
<organism evidence="23">
    <name type="scientific">Neosalanx oligodontis</name>
    <dbReference type="NCBI Taxonomy" id="350771"/>
    <lineage>
        <taxon>Eukaryota</taxon>
        <taxon>Metazoa</taxon>
        <taxon>Chordata</taxon>
        <taxon>Craniata</taxon>
        <taxon>Vertebrata</taxon>
        <taxon>Euteleostomi</taxon>
        <taxon>Actinopterygii</taxon>
        <taxon>Neopterygii</taxon>
        <taxon>Teleostei</taxon>
        <taxon>Stomiati</taxon>
        <taxon>Osmeriformes</taxon>
        <taxon>Neosalanx</taxon>
    </lineage>
</organism>
<evidence type="ECO:0000256" key="10">
    <source>
        <dbReference type="ARBA" id="ARBA00022792"/>
    </source>
</evidence>
<feature type="transmembrane region" description="Helical" evidence="20">
    <location>
        <begin position="350"/>
        <end position="372"/>
    </location>
</feature>
<dbReference type="InterPro" id="IPR005797">
    <property type="entry name" value="Cyt_b/b6_N"/>
</dbReference>
<feature type="transmembrane region" description="Helical" evidence="20">
    <location>
        <begin position="145"/>
        <end position="166"/>
    </location>
</feature>
<dbReference type="PANTHER" id="PTHR19271:SF16">
    <property type="entry name" value="CYTOCHROME B"/>
    <property type="match status" value="1"/>
</dbReference>
<feature type="transmembrane region" description="Helical" evidence="20">
    <location>
        <begin position="288"/>
        <end position="308"/>
    </location>
</feature>
<evidence type="ECO:0000313" key="27">
    <source>
        <dbReference type="EMBL" id="ABB90427.1"/>
    </source>
</evidence>
<feature type="binding site" description="axial binding residue" evidence="19">
    <location>
        <position position="196"/>
    </location>
    <ligand>
        <name>heme b</name>
        <dbReference type="ChEBI" id="CHEBI:60344"/>
        <label>b566</label>
    </ligand>
    <ligandPart>
        <name>Fe</name>
        <dbReference type="ChEBI" id="CHEBI:18248"/>
    </ligandPart>
</feature>
<evidence type="ECO:0000256" key="12">
    <source>
        <dbReference type="ARBA" id="ARBA00022989"/>
    </source>
</evidence>
<evidence type="ECO:0000256" key="17">
    <source>
        <dbReference type="ARBA" id="ARBA00061233"/>
    </source>
</evidence>
<evidence type="ECO:0000256" key="13">
    <source>
        <dbReference type="ARBA" id="ARBA00023004"/>
    </source>
</evidence>
<evidence type="ECO:0000256" key="7">
    <source>
        <dbReference type="ARBA" id="ARBA00022660"/>
    </source>
</evidence>
<keyword evidence="15 20" id="KW-0496">Mitochondrion</keyword>
<geneLocation type="mitochondrion" evidence="23"/>
<dbReference type="PROSITE" id="PS51003">
    <property type="entry name" value="CYTB_CTER"/>
    <property type="match status" value="1"/>
</dbReference>
<comment type="similarity">
    <text evidence="17 20">Belongs to the cytochrome b family.</text>
</comment>
<evidence type="ECO:0000313" key="23">
    <source>
        <dbReference type="EMBL" id="ABB90421.1"/>
    </source>
</evidence>
<dbReference type="InterPro" id="IPR005798">
    <property type="entry name" value="Cyt_b/b6_C"/>
</dbReference>
<dbReference type="FunFam" id="1.20.810.10:FF:000002">
    <property type="entry name" value="Cytochrome b"/>
    <property type="match status" value="1"/>
</dbReference>
<feature type="transmembrane region" description="Helical" evidence="20">
    <location>
        <begin position="229"/>
        <end position="250"/>
    </location>
</feature>
<keyword evidence="14" id="KW-0830">Ubiquinone</keyword>
<dbReference type="EMBL" id="DQ191089">
    <property type="protein sequence ID" value="ABB90427.1"/>
    <property type="molecule type" value="Genomic_DNA"/>
</dbReference>
<evidence type="ECO:0000256" key="1">
    <source>
        <dbReference type="ARBA" id="ARBA00002566"/>
    </source>
</evidence>
<feature type="binding site" description="axial binding residue" evidence="19">
    <location>
        <position position="182"/>
    </location>
    <ligand>
        <name>heme b</name>
        <dbReference type="ChEBI" id="CHEBI:60344"/>
        <label>b562</label>
    </ligand>
    <ligandPart>
        <name>Fe</name>
        <dbReference type="ChEBI" id="CHEBI:18248"/>
    </ligandPart>
</feature>
<feature type="binding site" description="axial binding residue" evidence="19">
    <location>
        <position position="83"/>
    </location>
    <ligand>
        <name>heme b</name>
        <dbReference type="ChEBI" id="CHEBI:60344"/>
        <label>b562</label>
    </ligand>
    <ligandPart>
        <name>Fe</name>
        <dbReference type="ChEBI" id="CHEBI:18248"/>
    </ligandPart>
</feature>
<dbReference type="GO" id="GO:0006122">
    <property type="term" value="P:mitochondrial electron transport, ubiquinol to cytochrome c"/>
    <property type="evidence" value="ECO:0007669"/>
    <property type="project" value="TreeGrafter"/>
</dbReference>
<evidence type="ECO:0000256" key="16">
    <source>
        <dbReference type="ARBA" id="ARBA00023136"/>
    </source>
</evidence>
<dbReference type="SUPFAM" id="SSF81648">
    <property type="entry name" value="a domain/subunit of cytochrome bc1 complex (Ubiquinol-cytochrome c reductase)"/>
    <property type="match status" value="1"/>
</dbReference>
<feature type="transmembrane region" description="Helical" evidence="20">
    <location>
        <begin position="29"/>
        <end position="52"/>
    </location>
</feature>
<evidence type="ECO:0000256" key="5">
    <source>
        <dbReference type="ARBA" id="ARBA00022448"/>
    </source>
</evidence>
<name>A6M8N2_9TELE</name>
<keyword evidence="5 20" id="KW-0813">Transport</keyword>
<comment type="subunit">
    <text evidence="3">The cytochrome bc1 complex contains 3 respiratory subunits (MT-CYB, CYC1 and UQCRFS1), 2 core proteins (UQCRC1 and UQCRC2) and probably 6 low-molecular weight proteins.</text>
</comment>
<evidence type="ECO:0000256" key="15">
    <source>
        <dbReference type="ARBA" id="ARBA00023128"/>
    </source>
</evidence>
<dbReference type="Gene3D" id="1.20.810.10">
    <property type="entry name" value="Cytochrome Bc1 Complex, Chain C"/>
    <property type="match status" value="1"/>
</dbReference>
<dbReference type="InterPro" id="IPR048259">
    <property type="entry name" value="Cytochrome_b_N_euk/bac"/>
</dbReference>
<dbReference type="GO" id="GO:0016491">
    <property type="term" value="F:oxidoreductase activity"/>
    <property type="evidence" value="ECO:0007669"/>
    <property type="project" value="UniProtKB-UniRule"/>
</dbReference>
<comment type="function">
    <text evidence="1 20">Component of the ubiquinol-cytochrome c reductase complex (complex III or cytochrome b-c1 complex) that is part of the mitochondrial respiratory chain. The b-c1 complex mediates electron transfer from ubiquinol to cytochrome c. Contributes to the generation of a proton gradient across the mitochondrial membrane that is then used for ATP synthesis.</text>
</comment>
<dbReference type="GO" id="GO:0005743">
    <property type="term" value="C:mitochondrial inner membrane"/>
    <property type="evidence" value="ECO:0007669"/>
    <property type="project" value="UniProtKB-SubCell"/>
</dbReference>
<evidence type="ECO:0000313" key="24">
    <source>
        <dbReference type="EMBL" id="ABB90423.1"/>
    </source>
</evidence>
<feature type="binding site" description="axial binding residue" evidence="19">
    <location>
        <position position="97"/>
    </location>
    <ligand>
        <name>heme b</name>
        <dbReference type="ChEBI" id="CHEBI:60344"/>
        <label>b566</label>
    </ligand>
    <ligandPart>
        <name>Fe</name>
        <dbReference type="ChEBI" id="CHEBI:18248"/>
    </ligandPart>
</feature>
<dbReference type="PIRSF" id="PIRSF038885">
    <property type="entry name" value="COB"/>
    <property type="match status" value="1"/>
</dbReference>
<feature type="domain" description="Cytochrome b/b6 N-terminal region profile" evidence="21">
    <location>
        <begin position="1"/>
        <end position="209"/>
    </location>
</feature>
<keyword evidence="12 20" id="KW-1133">Transmembrane helix</keyword>
<proteinExistence type="inferred from homology"/>
<evidence type="ECO:0000313" key="26">
    <source>
        <dbReference type="EMBL" id="ABB90426.1"/>
    </source>
</evidence>
<dbReference type="InterPro" id="IPR027387">
    <property type="entry name" value="Cytb/b6-like_sf"/>
</dbReference>
<feature type="transmembrane region" description="Helical" evidence="20">
    <location>
        <begin position="111"/>
        <end position="133"/>
    </location>
</feature>
<evidence type="ECO:0000259" key="22">
    <source>
        <dbReference type="PROSITE" id="PS51003"/>
    </source>
</evidence>
<dbReference type="InterPro" id="IPR030689">
    <property type="entry name" value="Cytochrome_b"/>
</dbReference>
<dbReference type="EMBL" id="DQ191083">
    <property type="protein sequence ID" value="ABB90421.1"/>
    <property type="molecule type" value="Genomic_DNA"/>
</dbReference>
<feature type="transmembrane region" description="Helical" evidence="20">
    <location>
        <begin position="87"/>
        <end position="105"/>
    </location>
</feature>
<comment type="cofactor">
    <cofactor evidence="19">
        <name>heme</name>
        <dbReference type="ChEBI" id="CHEBI:30413"/>
    </cofactor>
    <text evidence="19">Binds 2 heme groups non-covalently.</text>
</comment>
<evidence type="ECO:0000256" key="14">
    <source>
        <dbReference type="ARBA" id="ARBA00023075"/>
    </source>
</evidence>
<feature type="binding site" evidence="18">
    <location>
        <position position="201"/>
    </location>
    <ligand>
        <name>a ubiquinone</name>
        <dbReference type="ChEBI" id="CHEBI:16389"/>
    </ligand>
</feature>
<dbReference type="PROSITE" id="PS51002">
    <property type="entry name" value="CYTB_NTER"/>
    <property type="match status" value="1"/>
</dbReference>
<dbReference type="InterPro" id="IPR048260">
    <property type="entry name" value="Cytochrome_b_C_euk/bac"/>
</dbReference>
<dbReference type="GO" id="GO:0045275">
    <property type="term" value="C:respiratory chain complex III"/>
    <property type="evidence" value="ECO:0007669"/>
    <property type="project" value="InterPro"/>
</dbReference>
<feature type="transmembrane region" description="Helical" evidence="20">
    <location>
        <begin position="178"/>
        <end position="200"/>
    </location>
</feature>
<evidence type="ECO:0000256" key="20">
    <source>
        <dbReference type="RuleBase" id="RU362117"/>
    </source>
</evidence>
<comment type="subcellular location">
    <subcellularLocation>
        <location evidence="2">Mitochondrion inner membrane</location>
        <topology evidence="2">Multi-pass membrane protein</topology>
    </subcellularLocation>
</comment>
<evidence type="ECO:0000256" key="18">
    <source>
        <dbReference type="PIRSR" id="PIRSR038885-1"/>
    </source>
</evidence>
<keyword evidence="10" id="KW-0999">Mitochondrion inner membrane</keyword>
<feature type="transmembrane region" description="Helical" evidence="20">
    <location>
        <begin position="320"/>
        <end position="338"/>
    </location>
</feature>
<evidence type="ECO:0000256" key="19">
    <source>
        <dbReference type="PIRSR" id="PIRSR038885-2"/>
    </source>
</evidence>
<accession>A6M8N2</accession>
<sequence length="380" mass="42667">MASLRKTHPLIKIIDHSLVDLPAPSNISVWWNFGSLLGLCLVIQILTGLFLAMHYTPETSTAFSSVAHMCRDVNNGWLIRNMHANGASFFFICIYLHIGRGLYYGSFLYKATWNIGVVLLLLLMMTAFVGYVLPWGQMSFWGATVITNLLSAVPYMGLDLVLWLWGGFSVDNATLTRFFAFHFILPFIIAAATVIHLLFLHETGSNNPLGLNSDVDKIPFHSYFIIKDLLGFLVFFLIFLSLTLFNPYLLGDPDNFTPANPLVTPAHIKPEWYFLFAYAILRSIPNKLGGVLALLFSILVLMLVPILHTSKQRGLAFRPFAQFLFWALVADVFILTWIGGMPVEHPFVEIGQIASVIYFSIFLILSPLAGWAENKILKLA</sequence>
<keyword evidence="16 20" id="KW-0472">Membrane</keyword>
<evidence type="ECO:0000256" key="8">
    <source>
        <dbReference type="ARBA" id="ARBA00022692"/>
    </source>
</evidence>
<dbReference type="EMBL" id="DQ191088">
    <property type="protein sequence ID" value="ABB90426.1"/>
    <property type="molecule type" value="Genomic_DNA"/>
</dbReference>
<dbReference type="Pfam" id="PF00033">
    <property type="entry name" value="Cytochrome_B"/>
    <property type="match status" value="1"/>
</dbReference>
<dbReference type="EMBL" id="DQ191086">
    <property type="protein sequence ID" value="ABB90424.1"/>
    <property type="molecule type" value="Genomic_DNA"/>
</dbReference>
<dbReference type="InterPro" id="IPR016174">
    <property type="entry name" value="Di-haem_cyt_TM"/>
</dbReference>
<dbReference type="SUPFAM" id="SSF81342">
    <property type="entry name" value="Transmembrane di-heme cytochromes"/>
    <property type="match status" value="1"/>
</dbReference>
<evidence type="ECO:0000256" key="3">
    <source>
        <dbReference type="ARBA" id="ARBA00011660"/>
    </source>
</evidence>
<dbReference type="EMBL" id="DQ191085">
    <property type="protein sequence ID" value="ABB90423.1"/>
    <property type="molecule type" value="Genomic_DNA"/>
</dbReference>
<dbReference type="CDD" id="cd00290">
    <property type="entry name" value="cytochrome_b_C"/>
    <property type="match status" value="1"/>
</dbReference>
<keyword evidence="13 19" id="KW-0408">Iron</keyword>
<dbReference type="AlphaFoldDB" id="A6M8N2"/>
<reference evidence="23" key="1">
    <citation type="journal article" date="2007" name="Biol. J. Linn. Soc. Lond.">
        <title>Molecular phylogeny of icefish Salangidae based on complete mtDNA cytochrome b sequences, with comments on estuarine fish evolution.</title>
        <authorList>
            <person name="Zhang J."/>
            <person name="Li M."/>
            <person name="Xu M."/>
            <person name="Takita T."/>
            <person name="Wei F."/>
        </authorList>
    </citation>
    <scope>NUCLEOTIDE SEQUENCE</scope>
    <source>
        <strain evidence="27">NoBinhai1</strain>
        <strain evidence="23">NoXujiahe1</strain>
        <strain evidence="24">NoXujiahe3</strain>
        <strain evidence="25">NoXujiahe4</strain>
        <strain evidence="26">NoXujiahe6</strain>
    </source>
</reference>
<comment type="cofactor">
    <cofactor evidence="20">
        <name>heme b</name>
        <dbReference type="ChEBI" id="CHEBI:60344"/>
    </cofactor>
    <text evidence="20">Binds 2 heme groups non-covalently.</text>
</comment>
<gene>
    <name evidence="23" type="primary">cytb</name>
</gene>
<evidence type="ECO:0000256" key="9">
    <source>
        <dbReference type="ARBA" id="ARBA00022723"/>
    </source>
</evidence>
<keyword evidence="8 20" id="KW-0812">Transmembrane</keyword>
<dbReference type="CDD" id="cd00284">
    <property type="entry name" value="Cytochrome_b_N"/>
    <property type="match status" value="1"/>
</dbReference>
<evidence type="ECO:0000259" key="21">
    <source>
        <dbReference type="PROSITE" id="PS51002"/>
    </source>
</evidence>
<evidence type="ECO:0000256" key="11">
    <source>
        <dbReference type="ARBA" id="ARBA00022982"/>
    </source>
</evidence>
<dbReference type="GO" id="GO:0046872">
    <property type="term" value="F:metal ion binding"/>
    <property type="evidence" value="ECO:0007669"/>
    <property type="project" value="UniProtKB-UniRule"/>
</dbReference>
<feature type="domain" description="Cytochrome b/b6 C-terminal region profile" evidence="22">
    <location>
        <begin position="210"/>
        <end position="380"/>
    </location>
</feature>
<evidence type="ECO:0000313" key="25">
    <source>
        <dbReference type="EMBL" id="ABB90424.1"/>
    </source>
</evidence>
<keyword evidence="7 20" id="KW-0679">Respiratory chain</keyword>
<keyword evidence="11 20" id="KW-0249">Electron transport</keyword>
<protein>
    <recommendedName>
        <fullName evidence="4 20">Cytochrome b</fullName>
    </recommendedName>
</protein>
<dbReference type="GO" id="GO:0008121">
    <property type="term" value="F:quinol-cytochrome-c reductase activity"/>
    <property type="evidence" value="ECO:0007669"/>
    <property type="project" value="InterPro"/>
</dbReference>
<dbReference type="InterPro" id="IPR036150">
    <property type="entry name" value="Cyt_b/b6_C_sf"/>
</dbReference>